<dbReference type="EMBL" id="GBRH01162715">
    <property type="protein sequence ID" value="JAE35181.1"/>
    <property type="molecule type" value="Transcribed_RNA"/>
</dbReference>
<organism evidence="1">
    <name type="scientific">Arundo donax</name>
    <name type="common">Giant reed</name>
    <name type="synonym">Donax arundinaceus</name>
    <dbReference type="NCBI Taxonomy" id="35708"/>
    <lineage>
        <taxon>Eukaryota</taxon>
        <taxon>Viridiplantae</taxon>
        <taxon>Streptophyta</taxon>
        <taxon>Embryophyta</taxon>
        <taxon>Tracheophyta</taxon>
        <taxon>Spermatophyta</taxon>
        <taxon>Magnoliopsida</taxon>
        <taxon>Liliopsida</taxon>
        <taxon>Poales</taxon>
        <taxon>Poaceae</taxon>
        <taxon>PACMAD clade</taxon>
        <taxon>Arundinoideae</taxon>
        <taxon>Arundineae</taxon>
        <taxon>Arundo</taxon>
    </lineage>
</organism>
<reference evidence="1" key="2">
    <citation type="journal article" date="2015" name="Data Brief">
        <title>Shoot transcriptome of the giant reed, Arundo donax.</title>
        <authorList>
            <person name="Barrero R.A."/>
            <person name="Guerrero F.D."/>
            <person name="Moolhuijzen P."/>
            <person name="Goolsby J.A."/>
            <person name="Tidwell J."/>
            <person name="Bellgard S.E."/>
            <person name="Bellgard M.I."/>
        </authorList>
    </citation>
    <scope>NUCLEOTIDE SEQUENCE</scope>
    <source>
        <tissue evidence="1">Shoot tissue taken approximately 20 cm above the soil surface</tissue>
    </source>
</reference>
<name>A0A0A9HK05_ARUDO</name>
<evidence type="ECO:0000313" key="1">
    <source>
        <dbReference type="EMBL" id="JAE35181.1"/>
    </source>
</evidence>
<proteinExistence type="predicted"/>
<reference evidence="1" key="1">
    <citation type="submission" date="2014-09" db="EMBL/GenBank/DDBJ databases">
        <authorList>
            <person name="Magalhaes I.L.F."/>
            <person name="Oliveira U."/>
            <person name="Santos F.R."/>
            <person name="Vidigal T.H.D.A."/>
            <person name="Brescovit A.D."/>
            <person name="Santos A.J."/>
        </authorList>
    </citation>
    <scope>NUCLEOTIDE SEQUENCE</scope>
    <source>
        <tissue evidence="1">Shoot tissue taken approximately 20 cm above the soil surface</tissue>
    </source>
</reference>
<sequence>MSLPPYQKSRAHVHVIRLMEVPRPRPANHDCQMLSLCGPSCAWSKRRRIRSCDEKAVMVQRLETASAASLLLSDCACIDFLDMLFSKTRRA</sequence>
<accession>A0A0A9HK05</accession>
<dbReference type="AlphaFoldDB" id="A0A0A9HK05"/>
<protein>
    <submittedName>
        <fullName evidence="1">Uncharacterized protein</fullName>
    </submittedName>
</protein>